<organism evidence="1 2">
    <name type="scientific">Rhodanobacter panaciterrae</name>
    <dbReference type="NCBI Taxonomy" id="490572"/>
    <lineage>
        <taxon>Bacteria</taxon>
        <taxon>Pseudomonadati</taxon>
        <taxon>Pseudomonadota</taxon>
        <taxon>Gammaproteobacteria</taxon>
        <taxon>Lysobacterales</taxon>
        <taxon>Rhodanobacteraceae</taxon>
        <taxon>Rhodanobacter</taxon>
    </lineage>
</organism>
<dbReference type="EMBL" id="BMXT01000001">
    <property type="protein sequence ID" value="GGY13606.1"/>
    <property type="molecule type" value="Genomic_DNA"/>
</dbReference>
<protein>
    <submittedName>
        <fullName evidence="1">Uncharacterized protein</fullName>
    </submittedName>
</protein>
<sequence>MIEYRLPYHGEAAFDQADDSEGDHGCRKDRMTHACDAHCSILRSKTNGVRLMKPSYWLVPVDAWQAGEEFGPPP</sequence>
<reference evidence="2" key="1">
    <citation type="journal article" date="2019" name="Int. J. Syst. Evol. Microbiol.">
        <title>The Global Catalogue of Microorganisms (GCM) 10K type strain sequencing project: providing services to taxonomists for standard genome sequencing and annotation.</title>
        <authorList>
            <consortium name="The Broad Institute Genomics Platform"/>
            <consortium name="The Broad Institute Genome Sequencing Center for Infectious Disease"/>
            <person name="Wu L."/>
            <person name="Ma J."/>
        </authorList>
    </citation>
    <scope>NUCLEOTIDE SEQUENCE [LARGE SCALE GENOMIC DNA]</scope>
    <source>
        <strain evidence="2">KCTC 22232</strain>
    </source>
</reference>
<evidence type="ECO:0000313" key="2">
    <source>
        <dbReference type="Proteomes" id="UP000621898"/>
    </source>
</evidence>
<dbReference type="Proteomes" id="UP000621898">
    <property type="component" value="Unassembled WGS sequence"/>
</dbReference>
<comment type="caution">
    <text evidence="1">The sequence shown here is derived from an EMBL/GenBank/DDBJ whole genome shotgun (WGS) entry which is preliminary data.</text>
</comment>
<gene>
    <name evidence="1" type="ORF">GCM10008098_00290</name>
</gene>
<proteinExistence type="predicted"/>
<name>A0ABQ2ZFT7_9GAMM</name>
<evidence type="ECO:0000313" key="1">
    <source>
        <dbReference type="EMBL" id="GGY13606.1"/>
    </source>
</evidence>
<accession>A0ABQ2ZFT7</accession>
<keyword evidence="2" id="KW-1185">Reference proteome</keyword>